<dbReference type="InterPro" id="IPR000064">
    <property type="entry name" value="NLP_P60_dom"/>
</dbReference>
<keyword evidence="3 6" id="KW-0378">Hydrolase</keyword>
<evidence type="ECO:0000256" key="2">
    <source>
        <dbReference type="ARBA" id="ARBA00022670"/>
    </source>
</evidence>
<dbReference type="STRING" id="1538463.B0T36_01720"/>
<accession>A0A1W0B867</accession>
<name>A0A1W0B867_9NOCA</name>
<evidence type="ECO:0000313" key="6">
    <source>
        <dbReference type="EMBL" id="ONM50434.1"/>
    </source>
</evidence>
<dbReference type="Pfam" id="PF00877">
    <property type="entry name" value="NLPC_P60"/>
    <property type="match status" value="1"/>
</dbReference>
<evidence type="ECO:0000256" key="1">
    <source>
        <dbReference type="ARBA" id="ARBA00007074"/>
    </source>
</evidence>
<reference evidence="6 7" key="1">
    <citation type="journal article" date="2016" name="Antonie Van Leeuwenhoek">
        <title>Nocardia donostiensis sp. nov., isolated from human respiratory specimens.</title>
        <authorList>
            <person name="Ercibengoa M."/>
            <person name="Bell M."/>
            <person name="Marimon J.M."/>
            <person name="Humrighouse B."/>
            <person name="Klenk H.P."/>
            <person name="Potter G."/>
            <person name="Perez-Trallero E."/>
        </authorList>
    </citation>
    <scope>NUCLEOTIDE SEQUENCE [LARGE SCALE GENOMIC DNA]</scope>
    <source>
        <strain evidence="6 7">X1655</strain>
    </source>
</reference>
<proteinExistence type="inferred from homology"/>
<evidence type="ECO:0000313" key="7">
    <source>
        <dbReference type="Proteomes" id="UP000188836"/>
    </source>
</evidence>
<dbReference type="Gene3D" id="3.90.1720.10">
    <property type="entry name" value="endopeptidase domain like (from Nostoc punctiforme)"/>
    <property type="match status" value="1"/>
</dbReference>
<dbReference type="OrthoDB" id="5177647at2"/>
<organism evidence="6 7">
    <name type="scientific">Nocardia donostiensis</name>
    <dbReference type="NCBI Taxonomy" id="1538463"/>
    <lineage>
        <taxon>Bacteria</taxon>
        <taxon>Bacillati</taxon>
        <taxon>Actinomycetota</taxon>
        <taxon>Actinomycetes</taxon>
        <taxon>Mycobacteriales</taxon>
        <taxon>Nocardiaceae</taxon>
        <taxon>Nocardia</taxon>
    </lineage>
</organism>
<dbReference type="Proteomes" id="UP000188836">
    <property type="component" value="Unassembled WGS sequence"/>
</dbReference>
<dbReference type="PANTHER" id="PTHR47359:SF3">
    <property type="entry name" value="NLP_P60 DOMAIN-CONTAINING PROTEIN-RELATED"/>
    <property type="match status" value="1"/>
</dbReference>
<comment type="similarity">
    <text evidence="1">Belongs to the peptidase C40 family.</text>
</comment>
<sequence>MIGAVLFGAAPATAQPFTIIGVGTLEIPDEIPIPSGIPGIQAPSGNSVTPQRSTGEVAVAAARTKLGAPYRMGATGPNAFDCSGLVQWSYRQAGREVPRTSYQQLAAGTPVSLDELQTGDVVAYYGGSHSGLYAGNGTIIHAATYGVGVELAPVSSMPVSGARRF</sequence>
<evidence type="ECO:0000256" key="3">
    <source>
        <dbReference type="ARBA" id="ARBA00022801"/>
    </source>
</evidence>
<dbReference type="RefSeq" id="WP_077114244.1">
    <property type="nucleotide sequence ID" value="NZ_LOKT01000001.1"/>
</dbReference>
<gene>
    <name evidence="6" type="ORF">B0T46_00440</name>
</gene>
<protein>
    <submittedName>
        <fullName evidence="6">Hydrolase</fullName>
    </submittedName>
</protein>
<evidence type="ECO:0000259" key="5">
    <source>
        <dbReference type="PROSITE" id="PS51935"/>
    </source>
</evidence>
<dbReference type="PANTHER" id="PTHR47359">
    <property type="entry name" value="PEPTIDOGLYCAN DL-ENDOPEPTIDASE CWLO"/>
    <property type="match status" value="1"/>
</dbReference>
<dbReference type="GO" id="GO:0006508">
    <property type="term" value="P:proteolysis"/>
    <property type="evidence" value="ECO:0007669"/>
    <property type="project" value="UniProtKB-KW"/>
</dbReference>
<comment type="caution">
    <text evidence="6">The sequence shown here is derived from an EMBL/GenBank/DDBJ whole genome shotgun (WGS) entry which is preliminary data.</text>
</comment>
<dbReference type="PROSITE" id="PS51935">
    <property type="entry name" value="NLPC_P60"/>
    <property type="match status" value="1"/>
</dbReference>
<dbReference type="AlphaFoldDB" id="A0A1W0B867"/>
<dbReference type="EMBL" id="MUMY01000001">
    <property type="protein sequence ID" value="ONM50434.1"/>
    <property type="molecule type" value="Genomic_DNA"/>
</dbReference>
<feature type="domain" description="NlpC/P60" evidence="5">
    <location>
        <begin position="52"/>
        <end position="165"/>
    </location>
</feature>
<dbReference type="InterPro" id="IPR051794">
    <property type="entry name" value="PG_Endopeptidase_C40"/>
</dbReference>
<keyword evidence="7" id="KW-1185">Reference proteome</keyword>
<keyword evidence="2" id="KW-0645">Protease</keyword>
<evidence type="ECO:0000256" key="4">
    <source>
        <dbReference type="ARBA" id="ARBA00022807"/>
    </source>
</evidence>
<dbReference type="SUPFAM" id="SSF54001">
    <property type="entry name" value="Cysteine proteinases"/>
    <property type="match status" value="1"/>
</dbReference>
<dbReference type="InterPro" id="IPR038765">
    <property type="entry name" value="Papain-like_cys_pep_sf"/>
</dbReference>
<keyword evidence="4" id="KW-0788">Thiol protease</keyword>
<dbReference type="GO" id="GO:0008234">
    <property type="term" value="F:cysteine-type peptidase activity"/>
    <property type="evidence" value="ECO:0007669"/>
    <property type="project" value="UniProtKB-KW"/>
</dbReference>